<comment type="similarity">
    <text evidence="1">Belongs to the zinc-associated anti-sigma factor (ZAS) superfamily. Anti-sigma-W factor family.</text>
</comment>
<reference evidence="5 6" key="1">
    <citation type="submission" date="2024-01" db="EMBL/GenBank/DDBJ databases">
        <title>Complete Genome Sequence of Alkalicoccus halolimnae BZ-SZ-XJ29T, a Moderately Halophilic Bacterium Isolated from a Salt Lake.</title>
        <authorList>
            <person name="Zhao B."/>
        </authorList>
    </citation>
    <scope>NUCLEOTIDE SEQUENCE [LARGE SCALE GENOMIC DNA]</scope>
    <source>
        <strain evidence="5 6">BZ-SZ-XJ29</strain>
    </source>
</reference>
<evidence type="ECO:0000313" key="5">
    <source>
        <dbReference type="EMBL" id="WWD80346.1"/>
    </source>
</evidence>
<dbReference type="OrthoDB" id="9782842at2"/>
<evidence type="ECO:0000256" key="3">
    <source>
        <dbReference type="SAM" id="Phobius"/>
    </source>
</evidence>
<evidence type="ECO:0000259" key="4">
    <source>
        <dbReference type="Pfam" id="PF13490"/>
    </source>
</evidence>
<evidence type="ECO:0000256" key="2">
    <source>
        <dbReference type="ARBA" id="ARBA00024438"/>
    </source>
</evidence>
<dbReference type="KEGG" id="ahal:FTX54_001930"/>
<proteinExistence type="inferred from homology"/>
<feature type="transmembrane region" description="Helical" evidence="3">
    <location>
        <begin position="88"/>
        <end position="108"/>
    </location>
</feature>
<dbReference type="EMBL" id="CP144914">
    <property type="protein sequence ID" value="WWD80346.1"/>
    <property type="molecule type" value="Genomic_DNA"/>
</dbReference>
<evidence type="ECO:0000256" key="1">
    <source>
        <dbReference type="ARBA" id="ARBA00024353"/>
    </source>
</evidence>
<keyword evidence="6" id="KW-1185">Reference proteome</keyword>
<keyword evidence="3" id="KW-0812">Transmembrane</keyword>
<dbReference type="RefSeq" id="WP_147803830.1">
    <property type="nucleotide sequence ID" value="NZ_CP144914.1"/>
</dbReference>
<dbReference type="InterPro" id="IPR041916">
    <property type="entry name" value="Anti_sigma_zinc_sf"/>
</dbReference>
<name>A0A5C7F778_9BACI</name>
<protein>
    <recommendedName>
        <fullName evidence="2">Anti-sigma-W factor RsiW</fullName>
    </recommendedName>
</protein>
<accession>A0A5C7F778</accession>
<dbReference type="Gene3D" id="1.10.10.1320">
    <property type="entry name" value="Anti-sigma factor, zinc-finger domain"/>
    <property type="match status" value="1"/>
</dbReference>
<dbReference type="AlphaFoldDB" id="A0A5C7F778"/>
<evidence type="ECO:0000313" key="6">
    <source>
        <dbReference type="Proteomes" id="UP000321816"/>
    </source>
</evidence>
<sequence length="214" mass="24178">MACSRDHKRLIEQYLDEEITLAEARQLEDHVKVCPDCRQHLNELKKTVAIVQSASHFEAPEDMTEKVMNRLPKQTKSKKWNNWLRRNPFLITAATFFLVFAISLSTAFGGEEEIVVKGEGHFIIDDAQKLVIIPEGSTVSGDLLIRNGNVEINGEVAGDVTVINGEHLQASTASIGGEIEEVNETMEFIWYETKSFFKEVVPFSPDEDARENNR</sequence>
<dbReference type="InterPro" id="IPR027383">
    <property type="entry name" value="Znf_put"/>
</dbReference>
<organism evidence="5 6">
    <name type="scientific">Alkalicoccus halolimnae</name>
    <dbReference type="NCBI Taxonomy" id="1667239"/>
    <lineage>
        <taxon>Bacteria</taxon>
        <taxon>Bacillati</taxon>
        <taxon>Bacillota</taxon>
        <taxon>Bacilli</taxon>
        <taxon>Bacillales</taxon>
        <taxon>Bacillaceae</taxon>
        <taxon>Alkalicoccus</taxon>
    </lineage>
</organism>
<gene>
    <name evidence="5" type="ORF">FTX54_001930</name>
</gene>
<feature type="domain" description="Putative zinc-finger" evidence="4">
    <location>
        <begin position="5"/>
        <end position="38"/>
    </location>
</feature>
<dbReference type="Pfam" id="PF13490">
    <property type="entry name" value="zf-HC2"/>
    <property type="match status" value="1"/>
</dbReference>
<keyword evidence="3" id="KW-1133">Transmembrane helix</keyword>
<dbReference type="Proteomes" id="UP000321816">
    <property type="component" value="Chromosome"/>
</dbReference>
<keyword evidence="3" id="KW-0472">Membrane</keyword>